<protein>
    <submittedName>
        <fullName evidence="1">Uncharacterized protein</fullName>
    </submittedName>
</protein>
<gene>
    <name evidence="1" type="ORF">A3F55_03130</name>
</gene>
<proteinExistence type="predicted"/>
<sequence length="192" mass="21977">MSYLLLCKRKVHHLEKGEPMRDEERYWAIQNLIQGHTDKLVLVQSWECVCTTPALPGIKASNNEYSWDTRFQCGVLVDDSLLFGQSKAAMVLKIPTLCHIRGGHHVPFETVNEDIEEGEVYWKFYPPDTDLSLSGYFPFGTGHVHPYVEARLVFVGDEKVCEWFRANSQSPEEGERILNYIKNIFGKQAIAA</sequence>
<name>A0A1F4XSX3_9BACT</name>
<accession>A0A1F4XSX3</accession>
<comment type="caution">
    <text evidence="1">The sequence shown here is derived from an EMBL/GenBank/DDBJ whole genome shotgun (WGS) entry which is preliminary data.</text>
</comment>
<dbReference type="AlphaFoldDB" id="A0A1F4XSX3"/>
<dbReference type="Proteomes" id="UP000178091">
    <property type="component" value="Unassembled WGS sequence"/>
</dbReference>
<organism evidence="1 2">
    <name type="scientific">Candidatus Adlerbacteria bacterium RIFCSPHIGHO2_12_FULL_53_18</name>
    <dbReference type="NCBI Taxonomy" id="1797242"/>
    <lineage>
        <taxon>Bacteria</taxon>
        <taxon>Candidatus Adleribacteriota</taxon>
    </lineage>
</organism>
<reference evidence="1 2" key="1">
    <citation type="journal article" date="2016" name="Nat. Commun.">
        <title>Thousands of microbial genomes shed light on interconnected biogeochemical processes in an aquifer system.</title>
        <authorList>
            <person name="Anantharaman K."/>
            <person name="Brown C.T."/>
            <person name="Hug L.A."/>
            <person name="Sharon I."/>
            <person name="Castelle C.J."/>
            <person name="Probst A.J."/>
            <person name="Thomas B.C."/>
            <person name="Singh A."/>
            <person name="Wilkins M.J."/>
            <person name="Karaoz U."/>
            <person name="Brodie E.L."/>
            <person name="Williams K.H."/>
            <person name="Hubbard S.S."/>
            <person name="Banfield J.F."/>
        </authorList>
    </citation>
    <scope>NUCLEOTIDE SEQUENCE [LARGE SCALE GENOMIC DNA]</scope>
</reference>
<evidence type="ECO:0000313" key="2">
    <source>
        <dbReference type="Proteomes" id="UP000178091"/>
    </source>
</evidence>
<evidence type="ECO:0000313" key="1">
    <source>
        <dbReference type="EMBL" id="OGC84636.1"/>
    </source>
</evidence>
<dbReference type="EMBL" id="MEWW01000011">
    <property type="protein sequence ID" value="OGC84636.1"/>
    <property type="molecule type" value="Genomic_DNA"/>
</dbReference>